<keyword evidence="3" id="KW-1185">Reference proteome</keyword>
<comment type="caution">
    <text evidence="2">The sequence shown here is derived from an EMBL/GenBank/DDBJ whole genome shotgun (WGS) entry which is preliminary data.</text>
</comment>
<feature type="signal peptide" evidence="1">
    <location>
        <begin position="1"/>
        <end position="38"/>
    </location>
</feature>
<organism evidence="2 3">
    <name type="scientific">Streptosporangium pseudovulgare</name>
    <dbReference type="NCBI Taxonomy" id="35765"/>
    <lineage>
        <taxon>Bacteria</taxon>
        <taxon>Bacillati</taxon>
        <taxon>Actinomycetota</taxon>
        <taxon>Actinomycetes</taxon>
        <taxon>Streptosporangiales</taxon>
        <taxon>Streptosporangiaceae</taxon>
        <taxon>Streptosporangium</taxon>
    </lineage>
</organism>
<gene>
    <name evidence="2" type="ORF">GCM10010140_50190</name>
</gene>
<evidence type="ECO:0008006" key="4">
    <source>
        <dbReference type="Google" id="ProtNLM"/>
    </source>
</evidence>
<reference evidence="3" key="1">
    <citation type="journal article" date="2019" name="Int. J. Syst. Evol. Microbiol.">
        <title>The Global Catalogue of Microorganisms (GCM) 10K type strain sequencing project: providing services to taxonomists for standard genome sequencing and annotation.</title>
        <authorList>
            <consortium name="The Broad Institute Genomics Platform"/>
            <consortium name="The Broad Institute Genome Sequencing Center for Infectious Disease"/>
            <person name="Wu L."/>
            <person name="Ma J."/>
        </authorList>
    </citation>
    <scope>NUCLEOTIDE SEQUENCE [LARGE SCALE GENOMIC DNA]</scope>
    <source>
        <strain evidence="3">JCM 3115</strain>
    </source>
</reference>
<proteinExistence type="predicted"/>
<evidence type="ECO:0000313" key="3">
    <source>
        <dbReference type="Proteomes" id="UP000611554"/>
    </source>
</evidence>
<dbReference type="SUPFAM" id="SSF89372">
    <property type="entry name" value="Fucose-specific lectin"/>
    <property type="match status" value="1"/>
</dbReference>
<protein>
    <recommendedName>
        <fullName evidence="4">Secreted protein</fullName>
    </recommendedName>
</protein>
<dbReference type="Proteomes" id="UP000611554">
    <property type="component" value="Unassembled WGS sequence"/>
</dbReference>
<keyword evidence="1" id="KW-0732">Signal</keyword>
<evidence type="ECO:0000313" key="2">
    <source>
        <dbReference type="EMBL" id="GGQ13956.1"/>
    </source>
</evidence>
<accession>A0ABQ2R4X5</accession>
<feature type="chain" id="PRO_5046969606" description="Secreted protein" evidence="1">
    <location>
        <begin position="39"/>
        <end position="407"/>
    </location>
</feature>
<sequence length="407" mass="43337">MRTPRSPRRRLRRATVAAGLTALLGTALTAITTTPAGAGAPAGCAPTWKMLDAPASEGVVDVDVVARGDVRFSEQLGGGVRSLRWNGRSLVENGPQIPVPARTANRFQVGSGSFDATGGWTLVNLHGPYQPDGTGVLARLDGGRWTLTPAGVSHNPETGPSWLSDVATVDPAQAWAVGRTEGTEGGALIQRWDGTEWTAADHPAARNAWASLRSVKAVSATDVWSAGYRRNEQTGKYQPLVLHYDGTAWTDAALPDTGPEGMLYAVAASGPDDVWAAGISGSQSNPKPLLLRWDGQSWTTMTPPPMGPYGSEIRNLYAPAPGRLWAITNDSSKGVFHLQHWDGAAWQEAKPQGEQPEAYGFFFFDVDGSGPDDVWLAGSSYRTEPSEIGYPQVLSRRLIAHLSCGSK</sequence>
<dbReference type="RefSeq" id="WP_189248911.1">
    <property type="nucleotide sequence ID" value="NZ_BMQJ01000013.1"/>
</dbReference>
<dbReference type="EMBL" id="BMQJ01000013">
    <property type="protein sequence ID" value="GGQ13956.1"/>
    <property type="molecule type" value="Genomic_DNA"/>
</dbReference>
<evidence type="ECO:0000256" key="1">
    <source>
        <dbReference type="SAM" id="SignalP"/>
    </source>
</evidence>
<dbReference type="PROSITE" id="PS51318">
    <property type="entry name" value="TAT"/>
    <property type="match status" value="1"/>
</dbReference>
<dbReference type="InterPro" id="IPR006311">
    <property type="entry name" value="TAT_signal"/>
</dbReference>
<name>A0ABQ2R4X5_9ACTN</name>